<dbReference type="CDD" id="cd17546">
    <property type="entry name" value="REC_hyHK_CKI1_RcsC-like"/>
    <property type="match status" value="1"/>
</dbReference>
<accession>A0A383VI18</accession>
<dbReference type="PROSITE" id="PS50110">
    <property type="entry name" value="RESPONSE_REGULATORY"/>
    <property type="match status" value="1"/>
</dbReference>
<dbReference type="Pfam" id="PF00072">
    <property type="entry name" value="Response_reg"/>
    <property type="match status" value="1"/>
</dbReference>
<keyword evidence="8" id="KW-1185">Reference proteome</keyword>
<gene>
    <name evidence="7" type="ORF">BQ4739_LOCUS4903</name>
</gene>
<dbReference type="InterPro" id="IPR050956">
    <property type="entry name" value="2C_system_His_kinase"/>
</dbReference>
<dbReference type="Proteomes" id="UP000256970">
    <property type="component" value="Unassembled WGS sequence"/>
</dbReference>
<evidence type="ECO:0000256" key="3">
    <source>
        <dbReference type="ARBA" id="ARBA00022553"/>
    </source>
</evidence>
<dbReference type="Gene3D" id="3.40.50.2300">
    <property type="match status" value="1"/>
</dbReference>
<dbReference type="STRING" id="3088.A0A383VI18"/>
<feature type="domain" description="Response regulatory" evidence="6">
    <location>
        <begin position="11"/>
        <end position="139"/>
    </location>
</feature>
<dbReference type="InterPro" id="IPR001789">
    <property type="entry name" value="Sig_transdc_resp-reg_receiver"/>
</dbReference>
<dbReference type="PANTHER" id="PTHR43719">
    <property type="entry name" value="TWO-COMPONENT HISTIDINE KINASE"/>
    <property type="match status" value="1"/>
</dbReference>
<dbReference type="SMART" id="SM00448">
    <property type="entry name" value="REC"/>
    <property type="match status" value="1"/>
</dbReference>
<reference evidence="7 8" key="1">
    <citation type="submission" date="2016-10" db="EMBL/GenBank/DDBJ databases">
        <authorList>
            <person name="Cai Z."/>
        </authorList>
    </citation>
    <scope>NUCLEOTIDE SEQUENCE [LARGE SCALE GENOMIC DNA]</scope>
</reference>
<dbReference type="GO" id="GO:0004673">
    <property type="term" value="F:protein histidine kinase activity"/>
    <property type="evidence" value="ECO:0007669"/>
    <property type="project" value="UniProtKB-EC"/>
</dbReference>
<evidence type="ECO:0000256" key="2">
    <source>
        <dbReference type="ARBA" id="ARBA00012438"/>
    </source>
</evidence>
<evidence type="ECO:0000256" key="1">
    <source>
        <dbReference type="ARBA" id="ARBA00000085"/>
    </source>
</evidence>
<dbReference type="EMBL" id="FNXT01000410">
    <property type="protein sequence ID" value="SZX64392.1"/>
    <property type="molecule type" value="Genomic_DNA"/>
</dbReference>
<evidence type="ECO:0000256" key="4">
    <source>
        <dbReference type="PROSITE-ProRule" id="PRU00169"/>
    </source>
</evidence>
<dbReference type="InterPro" id="IPR011006">
    <property type="entry name" value="CheY-like_superfamily"/>
</dbReference>
<keyword evidence="3 4" id="KW-0597">Phosphoprotein</keyword>
<feature type="modified residue" description="4-aspartylphosphate" evidence="4">
    <location>
        <position position="62"/>
    </location>
</feature>
<dbReference type="EC" id="2.7.13.3" evidence="2"/>
<dbReference type="GO" id="GO:0000160">
    <property type="term" value="P:phosphorelay signal transduction system"/>
    <property type="evidence" value="ECO:0007669"/>
    <property type="project" value="InterPro"/>
</dbReference>
<comment type="catalytic activity">
    <reaction evidence="1">
        <text>ATP + protein L-histidine = ADP + protein N-phospho-L-histidine.</text>
        <dbReference type="EC" id="2.7.13.3"/>
    </reaction>
</comment>
<evidence type="ECO:0000313" key="8">
    <source>
        <dbReference type="Proteomes" id="UP000256970"/>
    </source>
</evidence>
<evidence type="ECO:0000256" key="5">
    <source>
        <dbReference type="SAM" id="MobiDB-lite"/>
    </source>
</evidence>
<feature type="region of interest" description="Disordered" evidence="5">
    <location>
        <begin position="144"/>
        <end position="213"/>
    </location>
</feature>
<dbReference type="SUPFAM" id="SSF52172">
    <property type="entry name" value="CheY-like"/>
    <property type="match status" value="1"/>
</dbReference>
<proteinExistence type="predicted"/>
<protein>
    <recommendedName>
        <fullName evidence="2">histidine kinase</fullName>
        <ecNumber evidence="2">2.7.13.3</ecNumber>
    </recommendedName>
</protein>
<evidence type="ECO:0000259" key="6">
    <source>
        <dbReference type="PROSITE" id="PS50110"/>
    </source>
</evidence>
<dbReference type="AlphaFoldDB" id="A0A383VI18"/>
<dbReference type="PANTHER" id="PTHR43719:SF28">
    <property type="entry name" value="PEROXIDE STRESS-ACTIVATED HISTIDINE KINASE MAK1-RELATED"/>
    <property type="match status" value="1"/>
</dbReference>
<sequence>MGRDCFALAHKILLVDDMRLNRLVLGRMLTKLGFEVVEADNGLAAIEQFIFHQPALSCVLLDLQMPVLDGWETAKRLRGLEAVSAWARVPIVACTALSPQENWHSHDTVAGSALSSGCDDLLEKMPTMAQLLAMLTKYVTGLRSSLQSTPSPPGSPLQQQQQQQQPDSAAYGSSSIRQQPAAVPSSVCNQQQQQQHSAVQAPPRMQQSVLFDV</sequence>
<name>A0A383VI18_TETOB</name>
<evidence type="ECO:0000313" key="7">
    <source>
        <dbReference type="EMBL" id="SZX64392.1"/>
    </source>
</evidence>
<feature type="compositionally biased region" description="Low complexity" evidence="5">
    <location>
        <begin position="156"/>
        <end position="166"/>
    </location>
</feature>
<organism evidence="7 8">
    <name type="scientific">Tetradesmus obliquus</name>
    <name type="common">Green alga</name>
    <name type="synonym">Acutodesmus obliquus</name>
    <dbReference type="NCBI Taxonomy" id="3088"/>
    <lineage>
        <taxon>Eukaryota</taxon>
        <taxon>Viridiplantae</taxon>
        <taxon>Chlorophyta</taxon>
        <taxon>core chlorophytes</taxon>
        <taxon>Chlorophyceae</taxon>
        <taxon>CS clade</taxon>
        <taxon>Sphaeropleales</taxon>
        <taxon>Scenedesmaceae</taxon>
        <taxon>Tetradesmus</taxon>
    </lineage>
</organism>